<feature type="non-terminal residue" evidence="2">
    <location>
        <position position="1"/>
    </location>
</feature>
<name>A0A6G0YPC6_APHCR</name>
<comment type="caution">
    <text evidence="2">The sequence shown here is derived from an EMBL/GenBank/DDBJ whole genome shotgun (WGS) entry which is preliminary data.</text>
</comment>
<proteinExistence type="predicted"/>
<gene>
    <name evidence="2" type="ORF">FWK35_00030945</name>
</gene>
<reference evidence="2 3" key="1">
    <citation type="submission" date="2019-08" db="EMBL/GenBank/DDBJ databases">
        <title>Whole genome of Aphis craccivora.</title>
        <authorList>
            <person name="Voronova N.V."/>
            <person name="Shulinski R.S."/>
            <person name="Bandarenka Y.V."/>
            <person name="Zhorov D.G."/>
            <person name="Warner D."/>
        </authorList>
    </citation>
    <scope>NUCLEOTIDE SEQUENCE [LARGE SCALE GENOMIC DNA]</scope>
    <source>
        <strain evidence="2">180601</strain>
        <tissue evidence="2">Whole Body</tissue>
    </source>
</reference>
<feature type="region of interest" description="Disordered" evidence="1">
    <location>
        <begin position="1"/>
        <end position="59"/>
    </location>
</feature>
<dbReference type="AlphaFoldDB" id="A0A6G0YPC6"/>
<organism evidence="2 3">
    <name type="scientific">Aphis craccivora</name>
    <name type="common">Cowpea aphid</name>
    <dbReference type="NCBI Taxonomy" id="307492"/>
    <lineage>
        <taxon>Eukaryota</taxon>
        <taxon>Metazoa</taxon>
        <taxon>Ecdysozoa</taxon>
        <taxon>Arthropoda</taxon>
        <taxon>Hexapoda</taxon>
        <taxon>Insecta</taxon>
        <taxon>Pterygota</taxon>
        <taxon>Neoptera</taxon>
        <taxon>Paraneoptera</taxon>
        <taxon>Hemiptera</taxon>
        <taxon>Sternorrhyncha</taxon>
        <taxon>Aphidomorpha</taxon>
        <taxon>Aphidoidea</taxon>
        <taxon>Aphididae</taxon>
        <taxon>Aphidini</taxon>
        <taxon>Aphis</taxon>
        <taxon>Aphis</taxon>
    </lineage>
</organism>
<dbReference type="Proteomes" id="UP000478052">
    <property type="component" value="Unassembled WGS sequence"/>
</dbReference>
<keyword evidence="3" id="KW-1185">Reference proteome</keyword>
<evidence type="ECO:0000313" key="2">
    <source>
        <dbReference type="EMBL" id="KAF0759371.1"/>
    </source>
</evidence>
<dbReference type="EMBL" id="VUJU01003014">
    <property type="protein sequence ID" value="KAF0759371.1"/>
    <property type="molecule type" value="Genomic_DNA"/>
</dbReference>
<dbReference type="OrthoDB" id="6582321at2759"/>
<evidence type="ECO:0000256" key="1">
    <source>
        <dbReference type="SAM" id="MobiDB-lite"/>
    </source>
</evidence>
<protein>
    <submittedName>
        <fullName evidence="2">SAP domain-containing protein</fullName>
    </submittedName>
</protein>
<feature type="non-terminal residue" evidence="2">
    <location>
        <position position="59"/>
    </location>
</feature>
<sequence length="59" mass="6542">DTVRNGRQYKLQSTGTAATGRHLINRHHGLRRYDLVDSPTNAPKARRDGKTSRAGRVSA</sequence>
<evidence type="ECO:0000313" key="3">
    <source>
        <dbReference type="Proteomes" id="UP000478052"/>
    </source>
</evidence>
<accession>A0A6G0YPC6</accession>